<keyword evidence="3" id="KW-0813">Transport</keyword>
<dbReference type="PROSITE" id="PS50893">
    <property type="entry name" value="ABC_TRANSPORTER_2"/>
    <property type="match status" value="2"/>
</dbReference>
<gene>
    <name evidence="7" type="ORF">GXW71_02480</name>
</gene>
<comment type="caution">
    <text evidence="7">The sequence shown here is derived from an EMBL/GenBank/DDBJ whole genome shotgun (WGS) entry which is preliminary data.</text>
</comment>
<evidence type="ECO:0000313" key="8">
    <source>
        <dbReference type="Proteomes" id="UP001196870"/>
    </source>
</evidence>
<dbReference type="Gene3D" id="3.40.50.300">
    <property type="entry name" value="P-loop containing nucleotide triphosphate hydrolases"/>
    <property type="match status" value="2"/>
</dbReference>
<evidence type="ECO:0000256" key="2">
    <source>
        <dbReference type="ARBA" id="ARBA00005417"/>
    </source>
</evidence>
<dbReference type="InterPro" id="IPR003593">
    <property type="entry name" value="AAA+_ATPase"/>
</dbReference>
<evidence type="ECO:0000259" key="6">
    <source>
        <dbReference type="PROSITE" id="PS50893"/>
    </source>
</evidence>
<organism evidence="7 8">
    <name type="scientific">Plastoroseomonas hellenica</name>
    <dbReference type="NCBI Taxonomy" id="2687306"/>
    <lineage>
        <taxon>Bacteria</taxon>
        <taxon>Pseudomonadati</taxon>
        <taxon>Pseudomonadota</taxon>
        <taxon>Alphaproteobacteria</taxon>
        <taxon>Acetobacterales</taxon>
        <taxon>Acetobacteraceae</taxon>
        <taxon>Plastoroseomonas</taxon>
    </lineage>
</organism>
<comment type="subcellular location">
    <subcellularLocation>
        <location evidence="1">Cell inner membrane</location>
        <topology evidence="1">Peripheral membrane protein</topology>
    </subcellularLocation>
</comment>
<dbReference type="NCBIfam" id="NF008453">
    <property type="entry name" value="PRK11308.1"/>
    <property type="match status" value="2"/>
</dbReference>
<comment type="similarity">
    <text evidence="2">Belongs to the ABC transporter superfamily.</text>
</comment>
<dbReference type="SUPFAM" id="SSF52540">
    <property type="entry name" value="P-loop containing nucleoside triphosphate hydrolases"/>
    <property type="match status" value="2"/>
</dbReference>
<evidence type="ECO:0000256" key="3">
    <source>
        <dbReference type="ARBA" id="ARBA00022448"/>
    </source>
</evidence>
<name>A0ABS5ESE6_9PROT</name>
<keyword evidence="8" id="KW-1185">Reference proteome</keyword>
<reference evidence="8" key="1">
    <citation type="journal article" date="2021" name="Syst. Appl. Microbiol.">
        <title>Roseomonas hellenica sp. nov., isolated from roots of wild-growing Alkanna tinctoria.</title>
        <authorList>
            <person name="Rat A."/>
            <person name="Naranjo H.D."/>
            <person name="Lebbe L."/>
            <person name="Cnockaert M."/>
            <person name="Krigas N."/>
            <person name="Grigoriadou K."/>
            <person name="Maloupa E."/>
            <person name="Willems A."/>
        </authorList>
    </citation>
    <scope>NUCLEOTIDE SEQUENCE [LARGE SCALE GENOMIC DNA]</scope>
    <source>
        <strain evidence="8">LMG 31523</strain>
    </source>
</reference>
<dbReference type="PROSITE" id="PS00211">
    <property type="entry name" value="ABC_TRANSPORTER_1"/>
    <property type="match status" value="2"/>
</dbReference>
<dbReference type="Pfam" id="PF08352">
    <property type="entry name" value="oligo_HPY"/>
    <property type="match status" value="2"/>
</dbReference>
<dbReference type="InterPro" id="IPR013563">
    <property type="entry name" value="Oligopep_ABC_C"/>
</dbReference>
<accession>A0ABS5ESE6</accession>
<dbReference type="InterPro" id="IPR050319">
    <property type="entry name" value="ABC_transp_ATP-bind"/>
</dbReference>
<keyword evidence="5 7" id="KW-0067">ATP-binding</keyword>
<dbReference type="CDD" id="cd03257">
    <property type="entry name" value="ABC_NikE_OppD_transporters"/>
    <property type="match status" value="2"/>
</dbReference>
<keyword evidence="4" id="KW-0547">Nucleotide-binding</keyword>
<dbReference type="PANTHER" id="PTHR43776">
    <property type="entry name" value="TRANSPORT ATP-BINDING PROTEIN"/>
    <property type="match status" value="1"/>
</dbReference>
<dbReference type="SMART" id="SM00382">
    <property type="entry name" value="AAA"/>
    <property type="match status" value="2"/>
</dbReference>
<feature type="domain" description="ABC transporter" evidence="6">
    <location>
        <begin position="354"/>
        <end position="601"/>
    </location>
</feature>
<evidence type="ECO:0000256" key="1">
    <source>
        <dbReference type="ARBA" id="ARBA00004417"/>
    </source>
</evidence>
<dbReference type="PANTHER" id="PTHR43776:SF7">
    <property type="entry name" value="D,D-DIPEPTIDE TRANSPORT ATP-BINDING PROTEIN DDPF-RELATED"/>
    <property type="match status" value="1"/>
</dbReference>
<dbReference type="RefSeq" id="WP_211850803.1">
    <property type="nucleotide sequence ID" value="NZ_JAAGBB010000002.1"/>
</dbReference>
<evidence type="ECO:0000256" key="5">
    <source>
        <dbReference type="ARBA" id="ARBA00022840"/>
    </source>
</evidence>
<dbReference type="NCBIfam" id="TIGR01727">
    <property type="entry name" value="oligo_HPY"/>
    <property type="match status" value="2"/>
</dbReference>
<dbReference type="InterPro" id="IPR003439">
    <property type="entry name" value="ABC_transporter-like_ATP-bd"/>
</dbReference>
<evidence type="ECO:0000256" key="4">
    <source>
        <dbReference type="ARBA" id="ARBA00022741"/>
    </source>
</evidence>
<proteinExistence type="inferred from homology"/>
<sequence length="680" mass="72415">MADAKTPLLEIRDLSLRYATARGKVQALDKVSLALPRGRAMGLVGESGSGKSSLVLALLGLLGKGAELSSALAQFDGQDLRKTAAALRGRRIGMVFQDPSAVLNPTLTIGYQVAEPLIHHRGLAERAALARAVALLNEVGIARAEAVARSYPHQLSGGMKQRAVIATALACEPELLLLDEPTTALDVTVEAQILDLLDGLRRTRNVAMLLVSHNLGIVDRLCDDLTVLYAGRVVEQGRASEILQTPRHPYTRGLLAALPRADQGRLARLTPIPGGLPDLTRPDPGCNFRARCAFAEEACTAPQALDDKAGCQVRCHRADAVAAAPLPQPEPMAAARKEATGAPLLIAMEMSKSFRLGSAFSLTFSGGLPRLRRATEVVAVDDVSLHVARGEVLGLVGESGCGKSTLGRLVLRLLEANAGRLSLDGQVVPAVPGVEFRRRAQIVFQNPDSSLNPRQRVREALRWPLIRFGLADGAEADREVDRLLELVRLPASYGSRYPHQMSGGEKQRIGIARALASRPDFLVCDEAVSALDVSVQAAVLNLLSDLRERLGLAYLFISHDIGVIAHVATRIAVMYRGAIVEQGSAAQVLAPPYHPYTEALLSAVPLVGAKTRVRVRLMGDASTAPSSTGCRFAPRCPHRIGAICDSLPPPVRTSAQGHRIACHLPVETLAALPPALGRAA</sequence>
<dbReference type="Proteomes" id="UP001196870">
    <property type="component" value="Unassembled WGS sequence"/>
</dbReference>
<dbReference type="InterPro" id="IPR027417">
    <property type="entry name" value="P-loop_NTPase"/>
</dbReference>
<dbReference type="EMBL" id="JAAGBB010000002">
    <property type="protein sequence ID" value="MBR0663213.1"/>
    <property type="molecule type" value="Genomic_DNA"/>
</dbReference>
<dbReference type="GO" id="GO:0005524">
    <property type="term" value="F:ATP binding"/>
    <property type="evidence" value="ECO:0007669"/>
    <property type="project" value="UniProtKB-KW"/>
</dbReference>
<dbReference type="Pfam" id="PF00005">
    <property type="entry name" value="ABC_tran"/>
    <property type="match status" value="2"/>
</dbReference>
<dbReference type="InterPro" id="IPR017871">
    <property type="entry name" value="ABC_transporter-like_CS"/>
</dbReference>
<feature type="domain" description="ABC transporter" evidence="6">
    <location>
        <begin position="11"/>
        <end position="255"/>
    </location>
</feature>
<evidence type="ECO:0000313" key="7">
    <source>
        <dbReference type="EMBL" id="MBR0663213.1"/>
    </source>
</evidence>
<protein>
    <submittedName>
        <fullName evidence="7">ABC transporter ATP-binding protein</fullName>
    </submittedName>
</protein>